<dbReference type="PIRSF" id="PIRSF001434">
    <property type="entry name" value="CGS"/>
    <property type="match status" value="1"/>
</dbReference>
<dbReference type="Gene3D" id="3.90.1150.10">
    <property type="entry name" value="Aspartate Aminotransferase, domain 1"/>
    <property type="match status" value="1"/>
</dbReference>
<keyword evidence="6" id="KW-1185">Reference proteome</keyword>
<dbReference type="InterPro" id="IPR015422">
    <property type="entry name" value="PyrdxlP-dep_Trfase_small"/>
</dbReference>
<dbReference type="EMBL" id="BAABKP010000004">
    <property type="protein sequence ID" value="GAA4799060.1"/>
    <property type="molecule type" value="Genomic_DNA"/>
</dbReference>
<evidence type="ECO:0000256" key="1">
    <source>
        <dbReference type="ARBA" id="ARBA00001933"/>
    </source>
</evidence>
<organism evidence="5 6">
    <name type="scientific">Rothia endophytica</name>
    <dbReference type="NCBI Taxonomy" id="1324766"/>
    <lineage>
        <taxon>Bacteria</taxon>
        <taxon>Bacillati</taxon>
        <taxon>Actinomycetota</taxon>
        <taxon>Actinomycetes</taxon>
        <taxon>Micrococcales</taxon>
        <taxon>Micrococcaceae</taxon>
        <taxon>Rothia</taxon>
    </lineage>
</organism>
<dbReference type="GO" id="GO:0008483">
    <property type="term" value="F:transaminase activity"/>
    <property type="evidence" value="ECO:0007669"/>
    <property type="project" value="UniProtKB-KW"/>
</dbReference>
<keyword evidence="5" id="KW-0808">Transferase</keyword>
<dbReference type="SUPFAM" id="SSF53383">
    <property type="entry name" value="PLP-dependent transferases"/>
    <property type="match status" value="1"/>
</dbReference>
<accession>A0ABP9BSQ2</accession>
<dbReference type="PROSITE" id="PS00868">
    <property type="entry name" value="CYS_MET_METAB_PP"/>
    <property type="match status" value="1"/>
</dbReference>
<proteinExistence type="inferred from homology"/>
<dbReference type="Gene3D" id="3.40.640.10">
    <property type="entry name" value="Type I PLP-dependent aspartate aminotransferase-like (Major domain)"/>
    <property type="match status" value="1"/>
</dbReference>
<comment type="cofactor">
    <cofactor evidence="1 4">
        <name>pyridoxal 5'-phosphate</name>
        <dbReference type="ChEBI" id="CHEBI:597326"/>
    </cofactor>
</comment>
<dbReference type="InterPro" id="IPR015421">
    <property type="entry name" value="PyrdxlP-dep_Trfase_major"/>
</dbReference>
<evidence type="ECO:0000256" key="3">
    <source>
        <dbReference type="ARBA" id="ARBA00022898"/>
    </source>
</evidence>
<dbReference type="Proteomes" id="UP001500187">
    <property type="component" value="Unassembled WGS sequence"/>
</dbReference>
<name>A0ABP9BSQ2_9MICC</name>
<dbReference type="InterPro" id="IPR000277">
    <property type="entry name" value="Cys/Met-Metab_PyrdxlP-dep_enz"/>
</dbReference>
<keyword evidence="3 4" id="KW-0663">Pyridoxal phosphate</keyword>
<dbReference type="PANTHER" id="PTHR11808">
    <property type="entry name" value="TRANS-SULFURATION ENZYME FAMILY MEMBER"/>
    <property type="match status" value="1"/>
</dbReference>
<sequence length="410" mass="44152">MTTDEPGGRRLVFMTEQKLSPETLAVSAGRPAHEHDAPVNTPIMMTSTFRGAGTVDTINDKVYARFDNPSWNGLEEVIADLEGASLPGLLFASGMAAVAAVEDLVPVGSAILIPKHAYMASISIAKKLERRGITEVIRIDVDDTQGAIEAIEAAAAARGVTAQNIDYAAPQVLLWLESPTNPMLEVADLPALIEAAQRLGVVTAVDNTFATPLLQRPLQLGADIVVHSATKFIAGHSDVVLGLAVTNRPEIRAVMLEHRSLNGAIPGPFEAFLGLRGVRTLALRMKKSVQNAQVLAERLSQHPAVEEVRYPGLPTDRYHERAKAQMDGFGAILCVVLKADVAQTEEVMNRLHLWTPATSLGGVESLIERRRRHGSEPVSIPESLLRLSVGIENADDLYADLDQALTLLTD</sequence>
<dbReference type="InterPro" id="IPR015424">
    <property type="entry name" value="PyrdxlP-dep_Trfase"/>
</dbReference>
<evidence type="ECO:0000313" key="5">
    <source>
        <dbReference type="EMBL" id="GAA4799060.1"/>
    </source>
</evidence>
<dbReference type="Pfam" id="PF01053">
    <property type="entry name" value="Cys_Met_Meta_PP"/>
    <property type="match status" value="1"/>
</dbReference>
<comment type="caution">
    <text evidence="5">The sequence shown here is derived from an EMBL/GenBank/DDBJ whole genome shotgun (WGS) entry which is preliminary data.</text>
</comment>
<evidence type="ECO:0000256" key="2">
    <source>
        <dbReference type="ARBA" id="ARBA00009077"/>
    </source>
</evidence>
<protein>
    <submittedName>
        <fullName evidence="5">Aminotransferase class I/II-fold pyridoxal phosphate-dependent enzyme</fullName>
    </submittedName>
</protein>
<reference evidence="6" key="1">
    <citation type="journal article" date="2019" name="Int. J. Syst. Evol. Microbiol.">
        <title>The Global Catalogue of Microorganisms (GCM) 10K type strain sequencing project: providing services to taxonomists for standard genome sequencing and annotation.</title>
        <authorList>
            <consortium name="The Broad Institute Genomics Platform"/>
            <consortium name="The Broad Institute Genome Sequencing Center for Infectious Disease"/>
            <person name="Wu L."/>
            <person name="Ma J."/>
        </authorList>
    </citation>
    <scope>NUCLEOTIDE SEQUENCE [LARGE SCALE GENOMIC DNA]</scope>
    <source>
        <strain evidence="6">JCM 18541</strain>
    </source>
</reference>
<comment type="similarity">
    <text evidence="2 4">Belongs to the trans-sulfuration enzymes family.</text>
</comment>
<gene>
    <name evidence="5" type="ORF">GCM10023352_18670</name>
</gene>
<evidence type="ECO:0000256" key="4">
    <source>
        <dbReference type="RuleBase" id="RU362118"/>
    </source>
</evidence>
<dbReference type="InterPro" id="IPR054542">
    <property type="entry name" value="Cys_met_metab_PP"/>
</dbReference>
<evidence type="ECO:0000313" key="6">
    <source>
        <dbReference type="Proteomes" id="UP001500187"/>
    </source>
</evidence>
<keyword evidence="5" id="KW-0032">Aminotransferase</keyword>
<dbReference type="PANTHER" id="PTHR11808:SF15">
    <property type="entry name" value="CYSTATHIONINE GAMMA-LYASE"/>
    <property type="match status" value="1"/>
</dbReference>